<evidence type="ECO:0000256" key="1">
    <source>
        <dbReference type="ARBA" id="ARBA00022737"/>
    </source>
</evidence>
<feature type="repeat" description="PPR" evidence="2">
    <location>
        <begin position="182"/>
        <end position="216"/>
    </location>
</feature>
<dbReference type="InterPro" id="IPR033490">
    <property type="entry name" value="LRP130"/>
</dbReference>
<dbReference type="Pfam" id="PF13812">
    <property type="entry name" value="PPR_3"/>
    <property type="match status" value="1"/>
</dbReference>
<name>A0AAD1RIC0_PELCU</name>
<dbReference type="InterPro" id="IPR057027">
    <property type="entry name" value="TPR_mt"/>
</dbReference>
<dbReference type="Pfam" id="PF23276">
    <property type="entry name" value="TPR_24"/>
    <property type="match status" value="1"/>
</dbReference>
<sequence>MAPVMGESALTHRGCHGSSNGRECPHTQGLSWLQHLLSSPRFFAVAIQQKGSGHDEPAAAVQHKQAQQFDWALTKLDSSVRRTGRITKTLLLKIFHDICRTGYPSSNQALLMLRSCGTLLPELPVTERTDIAHRIWEKLQEMGAVFDVSHYNALLKVYLQNEHKFSPTEFLAKMEAANVQPNRVTYQRLIAAFCNEGDIEGASKILGFMKSKDLPITEAVFNNLVTGHARAGDMESAKNILNVMQSAGIEPGPDTQLALLTAYAEKGDIESIKETLGKVEKNEGNLTDRDLMQVVWSLAKAGYPQYVPDVLEHMRFDRSYKPDYMFLVDAMNLCLSLMTQGYADTAFQVLKTFSSSPSNGQNGDFIHHGNFFLRHCTTLEMPANKVKEYCDGMKEANLHSAPLQFALYCALDGHKPDLALDLMKIMKEEGFPVRPHYSWPLLVRYQKEKNVEGTIKLLKALKNIGVELDLETYSNYVISMFDDMQSAREILQESGYEIERTWLQVSELRREASQGNLNQVFALLSSPDSPPTDLGYFRGSLITAFKKSDDVEIMAKITELLYKDGRYCQAPSGPTEAVGYFLYNLIDSMSESEVQAKEARLRQYFHQLKKMNLTISANIYKGIRNVLDTRHVPELIKDVIVLMNPQDSLSYSDAAKTTESKISALEEKIETLKAENKPISDVLALLIARLCADEKMEKALEVKAKYEQEDLPVGVYASLINLCCRHDNAEEALNLKQELERKDSSAVLDFHKYQALVKVFAKNGRLADAINILKEMKQKDVPRKTTADSSFFHILNASAMRGDIETVNQLYEWIVSLGLAKPTANLSSPVVAVHLEKGDLPNALEALIDCSNKYKCIPLLHDLLCKLVEVGDAELLQKAMDHISQERGEMAMLYSLLFAFLQTGKYKEAKKIMETPGLRARPGRLEWFASKCIASNKVEVLENLVEVTQKLFECDRDEMYFYLLQLCKENNDWKKADAVWTKIQEENVIPRERTLKLLAEIFKQNGQDVPFDVPEVWYQKPSEQRAPTPPSAPETSYDRKILVLSKKNKGKDAYNVFMEAEKNSEVLSSVAYTNMIKALLSEGLLKEAEKVKASAEHRIKGFTLNDVANSLFIITQVRRDYLKDALTTLKSMLEDDKVPSQLAVTRLVQALAMKGDWKSIETVEEMMGSIGSSIALSQMLFTNNKILAQIKNGNIEEAVEMAESLHTGDTSQVKSISYVFRRVIEEKMEPALEKLSALAERLANQFAVYRPVTELFTQYIQGDRKEDARYLLQRCSAIAEQKQILVSFIAKTSHRSGQATAITDLLELIPDFTGKEIAYSYLMKCYATDKNVDAAMALYEKMKAENLNPDELLLKRLAVLLKDAGKHVPFTEPPESFSFYADKLKREHMSIPDDGH</sequence>
<dbReference type="GO" id="GO:0005739">
    <property type="term" value="C:mitochondrion"/>
    <property type="evidence" value="ECO:0007669"/>
    <property type="project" value="TreeGrafter"/>
</dbReference>
<feature type="repeat" description="PPR" evidence="2">
    <location>
        <begin position="217"/>
        <end position="251"/>
    </location>
</feature>
<evidence type="ECO:0000259" key="4">
    <source>
        <dbReference type="Pfam" id="PF23276"/>
    </source>
</evidence>
<evidence type="ECO:0000256" key="3">
    <source>
        <dbReference type="SAM" id="MobiDB-lite"/>
    </source>
</evidence>
<evidence type="ECO:0000313" key="6">
    <source>
        <dbReference type="Proteomes" id="UP001295444"/>
    </source>
</evidence>
<proteinExistence type="predicted"/>
<feature type="repeat" description="PPR" evidence="2">
    <location>
        <begin position="1315"/>
        <end position="1349"/>
    </location>
</feature>
<dbReference type="GO" id="GO:0070129">
    <property type="term" value="P:regulation of mitochondrial translation"/>
    <property type="evidence" value="ECO:0007669"/>
    <property type="project" value="TreeGrafter"/>
</dbReference>
<reference evidence="5" key="1">
    <citation type="submission" date="2022-03" db="EMBL/GenBank/DDBJ databases">
        <authorList>
            <person name="Alioto T."/>
            <person name="Alioto T."/>
            <person name="Gomez Garrido J."/>
        </authorList>
    </citation>
    <scope>NUCLEOTIDE SEQUENCE</scope>
</reference>
<dbReference type="InterPro" id="IPR002885">
    <property type="entry name" value="PPR_rpt"/>
</dbReference>
<feature type="repeat" description="PPR" evidence="2">
    <location>
        <begin position="749"/>
        <end position="783"/>
    </location>
</feature>
<evidence type="ECO:0000313" key="5">
    <source>
        <dbReference type="EMBL" id="CAH2254800.1"/>
    </source>
</evidence>
<dbReference type="GO" id="GO:0005634">
    <property type="term" value="C:nucleus"/>
    <property type="evidence" value="ECO:0007669"/>
    <property type="project" value="TreeGrafter"/>
</dbReference>
<dbReference type="EMBL" id="OW240913">
    <property type="protein sequence ID" value="CAH2254800.1"/>
    <property type="molecule type" value="Genomic_DNA"/>
</dbReference>
<dbReference type="PANTHER" id="PTHR46669">
    <property type="entry name" value="LEUCINE-RICH PPR MOTIF-CONTAINING PROTEIN, MITOCHONDRIAL"/>
    <property type="match status" value="1"/>
</dbReference>
<dbReference type="Gene3D" id="1.25.40.10">
    <property type="entry name" value="Tetratricopeptide repeat domain"/>
    <property type="match status" value="3"/>
</dbReference>
<dbReference type="Pfam" id="PF01535">
    <property type="entry name" value="PPR"/>
    <property type="match status" value="3"/>
</dbReference>
<accession>A0AAD1RIC0</accession>
<dbReference type="PROSITE" id="PS51375">
    <property type="entry name" value="PPR"/>
    <property type="match status" value="4"/>
</dbReference>
<keyword evidence="1" id="KW-0677">Repeat</keyword>
<dbReference type="GO" id="GO:0003730">
    <property type="term" value="F:mRNA 3'-UTR binding"/>
    <property type="evidence" value="ECO:0007669"/>
    <property type="project" value="TreeGrafter"/>
</dbReference>
<dbReference type="NCBIfam" id="TIGR00756">
    <property type="entry name" value="PPR"/>
    <property type="match status" value="3"/>
</dbReference>
<keyword evidence="6" id="KW-1185">Reference proteome</keyword>
<feature type="region of interest" description="Disordered" evidence="3">
    <location>
        <begin position="1"/>
        <end position="20"/>
    </location>
</feature>
<organism evidence="5 6">
    <name type="scientific">Pelobates cultripes</name>
    <name type="common">Western spadefoot toad</name>
    <dbReference type="NCBI Taxonomy" id="61616"/>
    <lineage>
        <taxon>Eukaryota</taxon>
        <taxon>Metazoa</taxon>
        <taxon>Chordata</taxon>
        <taxon>Craniata</taxon>
        <taxon>Vertebrata</taxon>
        <taxon>Euteleostomi</taxon>
        <taxon>Amphibia</taxon>
        <taxon>Batrachia</taxon>
        <taxon>Anura</taxon>
        <taxon>Pelobatoidea</taxon>
        <taxon>Pelobatidae</taxon>
        <taxon>Pelobates</taxon>
    </lineage>
</organism>
<gene>
    <name evidence="5" type="ORF">PECUL_23A027142</name>
</gene>
<dbReference type="Proteomes" id="UP001295444">
    <property type="component" value="Chromosome 02"/>
</dbReference>
<evidence type="ECO:0000256" key="2">
    <source>
        <dbReference type="PROSITE-ProRule" id="PRU00708"/>
    </source>
</evidence>
<protein>
    <submittedName>
        <fullName evidence="5">Leucine-rich PPR motif-containing, mitochondrial</fullName>
    </submittedName>
</protein>
<dbReference type="PANTHER" id="PTHR46669:SF1">
    <property type="entry name" value="LEUCINE-RICH PPR MOTIF-CONTAINING PROTEIN, MITOCHONDRIAL"/>
    <property type="match status" value="1"/>
</dbReference>
<dbReference type="InterPro" id="IPR011990">
    <property type="entry name" value="TPR-like_helical_dom_sf"/>
</dbReference>
<feature type="domain" description="Pentatricopeptide repeat-containing protein-mitochondrial" evidence="4">
    <location>
        <begin position="714"/>
        <end position="845"/>
    </location>
</feature>